<feature type="transmembrane region" description="Helical" evidence="1">
    <location>
        <begin position="175"/>
        <end position="201"/>
    </location>
</feature>
<name>A0A1N6RC98_9SPIO</name>
<dbReference type="PANTHER" id="PTHR36111:SF2">
    <property type="entry name" value="INNER MEMBRANE PROTEIN"/>
    <property type="match status" value="1"/>
</dbReference>
<evidence type="ECO:0000313" key="2">
    <source>
        <dbReference type="EMBL" id="SIQ26478.1"/>
    </source>
</evidence>
<dbReference type="PANTHER" id="PTHR36111">
    <property type="entry name" value="INNER MEMBRANE PROTEIN-RELATED"/>
    <property type="match status" value="1"/>
</dbReference>
<keyword evidence="1" id="KW-1133">Transmembrane helix</keyword>
<dbReference type="Pfam" id="PF04474">
    <property type="entry name" value="DUF554"/>
    <property type="match status" value="1"/>
</dbReference>
<feature type="transmembrane region" description="Helical" evidence="1">
    <location>
        <begin position="6"/>
        <end position="25"/>
    </location>
</feature>
<dbReference type="RefSeq" id="WP_076488339.1">
    <property type="nucleotide sequence ID" value="NZ_FTMS01000006.1"/>
</dbReference>
<feature type="transmembrane region" description="Helical" evidence="1">
    <location>
        <begin position="141"/>
        <end position="163"/>
    </location>
</feature>
<dbReference type="AlphaFoldDB" id="A0A1N6RC98"/>
<evidence type="ECO:0008006" key="4">
    <source>
        <dbReference type="Google" id="ProtNLM"/>
    </source>
</evidence>
<protein>
    <recommendedName>
        <fullName evidence="4">DUF554 domain-containing protein</fullName>
    </recommendedName>
</protein>
<dbReference type="EMBL" id="FTMS01000006">
    <property type="protein sequence ID" value="SIQ26478.1"/>
    <property type="molecule type" value="Genomic_DNA"/>
</dbReference>
<proteinExistence type="predicted"/>
<feature type="transmembrane region" description="Helical" evidence="1">
    <location>
        <begin position="32"/>
        <end position="50"/>
    </location>
</feature>
<keyword evidence="1" id="KW-0472">Membrane</keyword>
<dbReference type="STRING" id="159291.SAMN05920897_10650"/>
<evidence type="ECO:0000313" key="3">
    <source>
        <dbReference type="Proteomes" id="UP000186400"/>
    </source>
</evidence>
<evidence type="ECO:0000256" key="1">
    <source>
        <dbReference type="SAM" id="Phobius"/>
    </source>
</evidence>
<reference evidence="2 3" key="1">
    <citation type="submission" date="2017-01" db="EMBL/GenBank/DDBJ databases">
        <authorList>
            <person name="Mah S.A."/>
            <person name="Swanson W.J."/>
            <person name="Moy G.W."/>
            <person name="Vacquier V.D."/>
        </authorList>
    </citation>
    <scope>NUCLEOTIDE SEQUENCE [LARGE SCALE GENOMIC DNA]</scope>
    <source>
        <strain evidence="2 3">ASpG1</strain>
    </source>
</reference>
<dbReference type="OrthoDB" id="9797976at2"/>
<dbReference type="Proteomes" id="UP000186400">
    <property type="component" value="Unassembled WGS sequence"/>
</dbReference>
<feature type="transmembrane region" description="Helical" evidence="1">
    <location>
        <begin position="56"/>
        <end position="78"/>
    </location>
</feature>
<keyword evidence="1" id="KW-0812">Transmembrane</keyword>
<accession>A0A1N6RC98</accession>
<feature type="transmembrane region" description="Helical" evidence="1">
    <location>
        <begin position="213"/>
        <end position="230"/>
    </location>
</feature>
<dbReference type="InterPro" id="IPR007563">
    <property type="entry name" value="DUF554"/>
</dbReference>
<feature type="transmembrane region" description="Helical" evidence="1">
    <location>
        <begin position="99"/>
        <end position="121"/>
    </location>
</feature>
<gene>
    <name evidence="2" type="ORF">SAMN05920897_10650</name>
</gene>
<sequence length="235" mass="24524">MIATVVNVVAVILGTILGLLAGKGLGGHFRSVVFTGIGVVTILLGIQMALETQRILFLVISLVAGGLAGTALEIEDRIYRCGEMIKRRLPRHTGSDHSFAEGFLVATVLFCVGALAIIGAFQAGVEQRYALLLTKSVMDGAMAVLLTAAYGLGVGFSAIPILLYQGGLTLAAGFLAPLVTPLMLSEISGVGGAIVVMIGLNLLELRKIKTADFLPALVIVLLLVAADPWIGRFIL</sequence>
<organism evidence="2 3">
    <name type="scientific">Alkalispirochaeta americana</name>
    <dbReference type="NCBI Taxonomy" id="159291"/>
    <lineage>
        <taxon>Bacteria</taxon>
        <taxon>Pseudomonadati</taxon>
        <taxon>Spirochaetota</taxon>
        <taxon>Spirochaetia</taxon>
        <taxon>Spirochaetales</taxon>
        <taxon>Spirochaetaceae</taxon>
        <taxon>Alkalispirochaeta</taxon>
    </lineage>
</organism>
<keyword evidence="3" id="KW-1185">Reference proteome</keyword>